<dbReference type="Gene3D" id="2.40.70.10">
    <property type="entry name" value="Acid Proteases"/>
    <property type="match status" value="1"/>
</dbReference>
<dbReference type="GO" id="GO:0003676">
    <property type="term" value="F:nucleic acid binding"/>
    <property type="evidence" value="ECO:0007669"/>
    <property type="project" value="InterPro"/>
</dbReference>
<keyword evidence="3" id="KW-0548">Nucleotidyltransferase</keyword>
<dbReference type="InterPro" id="IPR043502">
    <property type="entry name" value="DNA/RNA_pol_sf"/>
</dbReference>
<dbReference type="Pfam" id="PF17919">
    <property type="entry name" value="RT_RNaseH_2"/>
    <property type="match status" value="1"/>
</dbReference>
<organism evidence="3">
    <name type="scientific">Tanacetum cinerariifolium</name>
    <name type="common">Dalmatian daisy</name>
    <name type="synonym">Chrysanthemum cinerariifolium</name>
    <dbReference type="NCBI Taxonomy" id="118510"/>
    <lineage>
        <taxon>Eukaryota</taxon>
        <taxon>Viridiplantae</taxon>
        <taxon>Streptophyta</taxon>
        <taxon>Embryophyta</taxon>
        <taxon>Tracheophyta</taxon>
        <taxon>Spermatophyta</taxon>
        <taxon>Magnoliopsida</taxon>
        <taxon>eudicotyledons</taxon>
        <taxon>Gunneridae</taxon>
        <taxon>Pentapetalae</taxon>
        <taxon>asterids</taxon>
        <taxon>campanulids</taxon>
        <taxon>Asterales</taxon>
        <taxon>Asteraceae</taxon>
        <taxon>Asteroideae</taxon>
        <taxon>Anthemideae</taxon>
        <taxon>Anthemidinae</taxon>
        <taxon>Tanacetum</taxon>
    </lineage>
</organism>
<dbReference type="InterPro" id="IPR041577">
    <property type="entry name" value="RT_RNaseH_2"/>
</dbReference>
<dbReference type="PANTHER" id="PTHR33067:SF39">
    <property type="entry name" value="TRANSCRIPTION FACTOR INTERACTOR AND REGULATOR CCHC(ZN) FAMILY"/>
    <property type="match status" value="1"/>
</dbReference>
<dbReference type="GO" id="GO:0003964">
    <property type="term" value="F:RNA-directed DNA polymerase activity"/>
    <property type="evidence" value="ECO:0007669"/>
    <property type="project" value="UniProtKB-KW"/>
</dbReference>
<feature type="compositionally biased region" description="Polar residues" evidence="1">
    <location>
        <begin position="1"/>
        <end position="19"/>
    </location>
</feature>
<dbReference type="PANTHER" id="PTHR33067">
    <property type="entry name" value="RNA-DIRECTED DNA POLYMERASE-RELATED"/>
    <property type="match status" value="1"/>
</dbReference>
<keyword evidence="3" id="KW-0695">RNA-directed DNA polymerase</keyword>
<evidence type="ECO:0000313" key="3">
    <source>
        <dbReference type="EMBL" id="GEY27237.1"/>
    </source>
</evidence>
<dbReference type="EMBL" id="BKCJ010165030">
    <property type="protein sequence ID" value="GEY27237.1"/>
    <property type="molecule type" value="Genomic_DNA"/>
</dbReference>
<gene>
    <name evidence="3" type="ORF">Tci_399211</name>
</gene>
<feature type="domain" description="Reverse transcriptase/retrotransposon-derived protein RNase H-like" evidence="2">
    <location>
        <begin position="382"/>
        <end position="476"/>
    </location>
</feature>
<reference evidence="3" key="1">
    <citation type="journal article" date="2019" name="Sci. Rep.">
        <title>Draft genome of Tanacetum cinerariifolium, the natural source of mosquito coil.</title>
        <authorList>
            <person name="Yamashiro T."/>
            <person name="Shiraishi A."/>
            <person name="Satake H."/>
            <person name="Nakayama K."/>
        </authorList>
    </citation>
    <scope>NUCLEOTIDE SEQUENCE</scope>
</reference>
<proteinExistence type="predicted"/>
<dbReference type="CDD" id="cd00303">
    <property type="entry name" value="retropepsin_like"/>
    <property type="match status" value="1"/>
</dbReference>
<evidence type="ECO:0000259" key="2">
    <source>
        <dbReference type="Pfam" id="PF17919"/>
    </source>
</evidence>
<keyword evidence="3" id="KW-0808">Transferase</keyword>
<dbReference type="SUPFAM" id="SSF56672">
    <property type="entry name" value="DNA/RNA polymerases"/>
    <property type="match status" value="1"/>
</dbReference>
<sequence>MNTASSSGTGSLPSNTVPNPQEDLKVITTRSGVTLDGPSVSPAPLSKENLHFELSFTYALLHMPKFALMFKSLLNNKEKLFDLATTLVNENCSTVILKKLPEKLRDPDKFLIPCDFPKFDECLALVDLGASINLMPLSIWKKLSFPELTFTQMILELADRSTTRPAGIAEDIFVKVRKFYFPTDFEVVDYVVDPRVPLNPERPFLRTGRALIAVYGEEITLCVDDEAITFKVGQTLKYSYNDAESINRIDIIDVACEEYVQEVLAFFDNSKSSNPTPISDPIIALSSPFLTPFNGGDFILELIEACFTSKLIPPGINDTDLDLEGDIRLLEELLNNYPSLSHLPPKELNVEEIKTVKSSIDEPSELEPVTLLLEKETPFVFSKDCINAFDTLKKKLTEALILVVPDWNIPFELMCDASDFAIGTVLGQRKTKHFHPIHYASKTMTKAQIHYTTMEKEMLSIVYAFEKCQPYLVLSKSIVYTDHSALKYLLNKQDAKPRLIRTVGENRASWSEKLEDALWAFRTAYKTPIGCIPYKLVYGKSCHLPIELEHKAYWALKHANFDLKTAGDHRKLQFNELNELHDQAYKNSLIYKEKTKKIHDSKIKKCVFNIEENPDTFDTFSCHAGNPQQSHWRIRHERLWTASINDLEGNLRMKGRD</sequence>
<evidence type="ECO:0000256" key="1">
    <source>
        <dbReference type="SAM" id="MobiDB-lite"/>
    </source>
</evidence>
<accession>A0A699HQC9</accession>
<feature type="region of interest" description="Disordered" evidence="1">
    <location>
        <begin position="1"/>
        <end position="21"/>
    </location>
</feature>
<protein>
    <submittedName>
        <fullName evidence="3">Reverse transcriptase domain-containing protein</fullName>
    </submittedName>
</protein>
<dbReference type="Gene3D" id="3.10.20.370">
    <property type="match status" value="1"/>
</dbReference>
<name>A0A699HQC9_TANCI</name>
<dbReference type="AlphaFoldDB" id="A0A699HQC9"/>
<dbReference type="InterPro" id="IPR036397">
    <property type="entry name" value="RNaseH_sf"/>
</dbReference>
<dbReference type="Gene3D" id="3.30.420.10">
    <property type="entry name" value="Ribonuclease H-like superfamily/Ribonuclease H"/>
    <property type="match status" value="1"/>
</dbReference>
<dbReference type="InterPro" id="IPR021109">
    <property type="entry name" value="Peptidase_aspartic_dom_sf"/>
</dbReference>
<dbReference type="CDD" id="cd09274">
    <property type="entry name" value="RNase_HI_RT_Ty3"/>
    <property type="match status" value="1"/>
</dbReference>
<comment type="caution">
    <text evidence="3">The sequence shown here is derived from an EMBL/GenBank/DDBJ whole genome shotgun (WGS) entry which is preliminary data.</text>
</comment>